<feature type="domain" description="Antirepressor protein C-terminal" evidence="1">
    <location>
        <begin position="124"/>
        <end position="223"/>
    </location>
</feature>
<dbReference type="Pfam" id="PF09669">
    <property type="entry name" value="Phage_pRha"/>
    <property type="match status" value="1"/>
</dbReference>
<dbReference type="InterPro" id="IPR014054">
    <property type="entry name" value="Phage_regulatory_Rha"/>
</dbReference>
<sequence>MNELMNVSEAQTMSSREIAELTGKEHDNVRRDILKMAQELSLNFEEKVLPSNGGRPSKVFLLDKENTLILISGYSIKMRAAIIRRWQELESQASKPSLPVPKTMGEALRLAADLWEEKERLALENKEMAPKADVYDRIIDRNNLYNATQVAQKFGQSAVWMNKQLEQFGVYNRSVKRGRVFQQWFIDKGYGIMRETETGHSQAMFFAEGEMWIIGKLTAEGLTFGAFFLGVLNALDNN</sequence>
<dbReference type="Proteomes" id="UP000501961">
    <property type="component" value="Segment"/>
</dbReference>
<organism evidence="2 3">
    <name type="scientific">Salmonella phage wast</name>
    <dbReference type="NCBI Taxonomy" id="2713326"/>
    <lineage>
        <taxon>Viruses</taxon>
        <taxon>Duplodnaviria</taxon>
        <taxon>Heunggongvirae</taxon>
        <taxon>Uroviricota</taxon>
        <taxon>Caudoviricetes</taxon>
        <taxon>Sarkviridae</taxon>
        <taxon>Guernseyvirinae</taxon>
        <taxon>Jerseyvirus</taxon>
        <taxon>Jerseyvirus wast</taxon>
    </lineage>
</organism>
<dbReference type="EMBL" id="MT074451">
    <property type="protein sequence ID" value="QIN99594.1"/>
    <property type="molecule type" value="Genomic_DNA"/>
</dbReference>
<name>A0A6G8REI1_9CAUD</name>
<reference evidence="3" key="1">
    <citation type="submission" date="2020-02" db="EMBL/GenBank/DDBJ databases">
        <authorList>
            <person name="Olsen N.S."/>
            <person name="Forero-Junco L."/>
            <person name="Kot W."/>
            <person name="Hansen L.H."/>
        </authorList>
    </citation>
    <scope>NUCLEOTIDE SEQUENCE [LARGE SCALE GENOMIC DNA]</scope>
</reference>
<dbReference type="GO" id="GO:0003677">
    <property type="term" value="F:DNA binding"/>
    <property type="evidence" value="ECO:0007669"/>
    <property type="project" value="UniProtKB-KW"/>
</dbReference>
<evidence type="ECO:0000313" key="2">
    <source>
        <dbReference type="EMBL" id="QIN99594.1"/>
    </source>
</evidence>
<evidence type="ECO:0000259" key="1">
    <source>
        <dbReference type="Pfam" id="PF03374"/>
    </source>
</evidence>
<dbReference type="Pfam" id="PF03374">
    <property type="entry name" value="ANT"/>
    <property type="match status" value="1"/>
</dbReference>
<evidence type="ECO:0000313" key="3">
    <source>
        <dbReference type="Proteomes" id="UP000501961"/>
    </source>
</evidence>
<dbReference type="InterPro" id="IPR005039">
    <property type="entry name" value="Ant_C"/>
</dbReference>
<keyword evidence="3" id="KW-1185">Reference proteome</keyword>
<accession>A0A6G8REI1</accession>
<keyword evidence="2" id="KW-0238">DNA-binding</keyword>
<proteinExistence type="predicted"/>
<protein>
    <submittedName>
        <fullName evidence="2">DNA-binding protein</fullName>
    </submittedName>
</protein>
<gene>
    <name evidence="2" type="ORF">wast_34</name>
</gene>